<dbReference type="AlphaFoldDB" id="A0A7C9J5B6"/>
<dbReference type="InterPro" id="IPR040442">
    <property type="entry name" value="Pyrv_kinase-like_dom_sf"/>
</dbReference>
<dbReference type="Gene3D" id="3.20.20.60">
    <property type="entry name" value="Phosphoenolpyruvate-binding domains"/>
    <property type="match status" value="1"/>
</dbReference>
<protein>
    <submittedName>
        <fullName evidence="5">4-hydroxy-2-oxo-heptane-1,7-dioate aldolase</fullName>
    </submittedName>
</protein>
<dbReference type="InterPro" id="IPR050251">
    <property type="entry name" value="HpcH-HpaI_aldolase"/>
</dbReference>
<evidence type="ECO:0000256" key="2">
    <source>
        <dbReference type="ARBA" id="ARBA00022723"/>
    </source>
</evidence>
<sequence>MDLPKNTFKSTLLSGAQQIGYWCTIDDPTMTEMAAGCGFDWLLIDAEHTGMDPKAVLAHLHAASAYPVQTMVRPSSLDAAEIKKLLDFGAQSILVPYVRNAKEAAMAAEAVDYAPGGIRGVAGITRATRYGAVDNYTRRAREEICLVVQIETKSALDELEEICATPGVDAAFIGPADLAASLGFPGQPSHPEVKAACLDALRRIRAAGKPAGFLTLDYEFLSEAMEAGSCFTAVEVDSAALRRGAMASAARWKATTSS</sequence>
<dbReference type="SUPFAM" id="SSF51621">
    <property type="entry name" value="Phosphoenolpyruvate/pyruvate domain"/>
    <property type="match status" value="1"/>
</dbReference>
<organism evidence="5 6">
    <name type="scientific">Kangsaoukella pontilimi</name>
    <dbReference type="NCBI Taxonomy" id="2691042"/>
    <lineage>
        <taxon>Bacteria</taxon>
        <taxon>Pseudomonadati</taxon>
        <taxon>Pseudomonadota</taxon>
        <taxon>Alphaproteobacteria</taxon>
        <taxon>Rhodobacterales</taxon>
        <taxon>Paracoccaceae</taxon>
        <taxon>Kangsaoukella</taxon>
    </lineage>
</organism>
<evidence type="ECO:0000313" key="5">
    <source>
        <dbReference type="EMBL" id="MXQ09261.1"/>
    </source>
</evidence>
<evidence type="ECO:0000256" key="1">
    <source>
        <dbReference type="ARBA" id="ARBA00005568"/>
    </source>
</evidence>
<dbReference type="Pfam" id="PF03328">
    <property type="entry name" value="HpcH_HpaI"/>
    <property type="match status" value="1"/>
</dbReference>
<dbReference type="PANTHER" id="PTHR30502">
    <property type="entry name" value="2-KETO-3-DEOXY-L-RHAMNONATE ALDOLASE"/>
    <property type="match status" value="1"/>
</dbReference>
<comment type="similarity">
    <text evidence="1">Belongs to the HpcH/HpaI aldolase family.</text>
</comment>
<reference evidence="5 6" key="2">
    <citation type="submission" date="2020-03" db="EMBL/GenBank/DDBJ databases">
        <title>Kangsaoukella pontilimi gen. nov., sp. nov., a new member of the family Rhodobacteraceae isolated from a tidal mudflat.</title>
        <authorList>
            <person name="Kim I.S."/>
        </authorList>
    </citation>
    <scope>NUCLEOTIDE SEQUENCE [LARGE SCALE GENOMIC DNA]</scope>
    <source>
        <strain evidence="5 6">GH1-50</strain>
    </source>
</reference>
<proteinExistence type="inferred from homology"/>
<dbReference type="EMBL" id="WUPT01000002">
    <property type="protein sequence ID" value="MXQ09261.1"/>
    <property type="molecule type" value="Genomic_DNA"/>
</dbReference>
<dbReference type="InterPro" id="IPR005000">
    <property type="entry name" value="Aldolase/citrate-lyase_domain"/>
</dbReference>
<comment type="caution">
    <text evidence="5">The sequence shown here is derived from an EMBL/GenBank/DDBJ whole genome shotgun (WGS) entry which is preliminary data.</text>
</comment>
<evidence type="ECO:0000256" key="3">
    <source>
        <dbReference type="ARBA" id="ARBA00023239"/>
    </source>
</evidence>
<dbReference type="GO" id="GO:0005737">
    <property type="term" value="C:cytoplasm"/>
    <property type="evidence" value="ECO:0007669"/>
    <property type="project" value="TreeGrafter"/>
</dbReference>
<dbReference type="PANTHER" id="PTHR30502:SF0">
    <property type="entry name" value="PHOSPHOENOLPYRUVATE CARBOXYLASE FAMILY PROTEIN"/>
    <property type="match status" value="1"/>
</dbReference>
<feature type="domain" description="HpcH/HpaI aldolase/citrate lyase" evidence="4">
    <location>
        <begin position="18"/>
        <end position="237"/>
    </location>
</feature>
<accession>A0A7C9J5B6</accession>
<keyword evidence="6" id="KW-1185">Reference proteome</keyword>
<reference evidence="5 6" key="1">
    <citation type="submission" date="2019-12" db="EMBL/GenBank/DDBJ databases">
        <authorList>
            <person name="Lee S.D."/>
        </authorList>
    </citation>
    <scope>NUCLEOTIDE SEQUENCE [LARGE SCALE GENOMIC DNA]</scope>
    <source>
        <strain evidence="5 6">GH1-50</strain>
    </source>
</reference>
<name>A0A7C9J5B6_9RHOB</name>
<dbReference type="Proteomes" id="UP000480350">
    <property type="component" value="Unassembled WGS sequence"/>
</dbReference>
<keyword evidence="2" id="KW-0479">Metal-binding</keyword>
<evidence type="ECO:0000313" key="6">
    <source>
        <dbReference type="Proteomes" id="UP000480350"/>
    </source>
</evidence>
<evidence type="ECO:0000259" key="4">
    <source>
        <dbReference type="Pfam" id="PF03328"/>
    </source>
</evidence>
<dbReference type="RefSeq" id="WP_160765106.1">
    <property type="nucleotide sequence ID" value="NZ_WUPT01000002.1"/>
</dbReference>
<dbReference type="GO" id="GO:0016832">
    <property type="term" value="F:aldehyde-lyase activity"/>
    <property type="evidence" value="ECO:0007669"/>
    <property type="project" value="TreeGrafter"/>
</dbReference>
<dbReference type="GO" id="GO:0046872">
    <property type="term" value="F:metal ion binding"/>
    <property type="evidence" value="ECO:0007669"/>
    <property type="project" value="UniProtKB-KW"/>
</dbReference>
<keyword evidence="3" id="KW-0456">Lyase</keyword>
<gene>
    <name evidence="5" type="ORF">GQ651_15550</name>
</gene>
<dbReference type="InterPro" id="IPR015813">
    <property type="entry name" value="Pyrv/PenolPyrv_kinase-like_dom"/>
</dbReference>